<organism evidence="3 4">
    <name type="scientific">Sediminibacterium roseum</name>
    <dbReference type="NCBI Taxonomy" id="1978412"/>
    <lineage>
        <taxon>Bacteria</taxon>
        <taxon>Pseudomonadati</taxon>
        <taxon>Bacteroidota</taxon>
        <taxon>Chitinophagia</taxon>
        <taxon>Chitinophagales</taxon>
        <taxon>Chitinophagaceae</taxon>
        <taxon>Sediminibacterium</taxon>
    </lineage>
</organism>
<keyword evidence="2" id="KW-0472">Membrane</keyword>
<evidence type="ECO:0000256" key="1">
    <source>
        <dbReference type="SAM" id="MobiDB-lite"/>
    </source>
</evidence>
<feature type="region of interest" description="Disordered" evidence="1">
    <location>
        <begin position="85"/>
        <end position="114"/>
    </location>
</feature>
<feature type="region of interest" description="Disordered" evidence="1">
    <location>
        <begin position="280"/>
        <end position="302"/>
    </location>
</feature>
<evidence type="ECO:0008006" key="5">
    <source>
        <dbReference type="Google" id="ProtNLM"/>
    </source>
</evidence>
<evidence type="ECO:0000313" key="3">
    <source>
        <dbReference type="EMBL" id="NCI50680.1"/>
    </source>
</evidence>
<evidence type="ECO:0000256" key="2">
    <source>
        <dbReference type="SAM" id="Phobius"/>
    </source>
</evidence>
<keyword evidence="4" id="KW-1185">Reference proteome</keyword>
<proteinExistence type="predicted"/>
<feature type="compositionally biased region" description="Basic and acidic residues" evidence="1">
    <location>
        <begin position="94"/>
        <end position="111"/>
    </location>
</feature>
<evidence type="ECO:0000313" key="4">
    <source>
        <dbReference type="Proteomes" id="UP000753802"/>
    </source>
</evidence>
<keyword evidence="2" id="KW-0812">Transmembrane</keyword>
<dbReference type="RefSeq" id="WP_161818996.1">
    <property type="nucleotide sequence ID" value="NZ_JAACJS010000015.1"/>
</dbReference>
<reference evidence="3 4" key="1">
    <citation type="submission" date="2020-01" db="EMBL/GenBank/DDBJ databases">
        <title>Genome analysis.</title>
        <authorList>
            <person name="Wu S."/>
            <person name="Wang G."/>
        </authorList>
    </citation>
    <scope>NUCLEOTIDE SEQUENCE [LARGE SCALE GENOMIC DNA]</scope>
    <source>
        <strain evidence="3 4">SYL130</strain>
    </source>
</reference>
<feature type="compositionally biased region" description="Polar residues" evidence="1">
    <location>
        <begin position="206"/>
        <end position="216"/>
    </location>
</feature>
<dbReference type="EMBL" id="JAACJS010000015">
    <property type="protein sequence ID" value="NCI50680.1"/>
    <property type="molecule type" value="Genomic_DNA"/>
</dbReference>
<protein>
    <recommendedName>
        <fullName evidence="5">Outer membrane protein beta-barrel domain-containing protein</fullName>
    </recommendedName>
</protein>
<dbReference type="Proteomes" id="UP000753802">
    <property type="component" value="Unassembled WGS sequence"/>
</dbReference>
<comment type="caution">
    <text evidence="3">The sequence shown here is derived from an EMBL/GenBank/DDBJ whole genome shotgun (WGS) entry which is preliminary data.</text>
</comment>
<name>A0ABW9ZU69_9BACT</name>
<feature type="transmembrane region" description="Helical" evidence="2">
    <location>
        <begin position="41"/>
        <end position="60"/>
    </location>
</feature>
<feature type="compositionally biased region" description="Basic and acidic residues" evidence="1">
    <location>
        <begin position="174"/>
        <end position="183"/>
    </location>
</feature>
<gene>
    <name evidence="3" type="ORF">GWC95_12150</name>
</gene>
<sequence length="483" mass="52341">MADKSFEQRVREELGSLKMRPDEAVWKNVEAGLHKEKKRRWLVWVLLFAGLGGGALWYALNEQGSFGTKEEQRAGQEKVYAADQKNKTGNNTGTEDKTAAIKENGETKAGYDSKQAPGQKIIIEKNVIASIRQKQRKQFAERKVEAAFKNKRLQTFTSVSGTDKPKAHKAASIRGEKPSDPDAVKGQQDANTSRNDVVSAGVKNDMATSSEKNISGNPGAANPVSGPEKGNAPTVPGDTAASTKTTTAKKETRSKWQFSIAGDIGRSALVNGLFANSTASNPSNANPSPPNTAPGNGATAGSSSAPAVRNAFGFGLRMEVGKALNKNLDLRLFAGYSLLQTATKTGRRYSIASVFPSGFYYANTDSAVYTNRYHYVSLGAELSHSFKLFGTTARWKFGGGLDYLFASNALHYDYSTGVLYKNNDLLRKAQPFLSTGIDVAIGKRPFMYVGPTLQYQLRSLGSETSDHLLFGSLRFSFVVPKKK</sequence>
<accession>A0ABW9ZU69</accession>
<feature type="region of interest" description="Disordered" evidence="1">
    <location>
        <begin position="156"/>
        <end position="253"/>
    </location>
</feature>
<keyword evidence="2" id="KW-1133">Transmembrane helix</keyword>